<evidence type="ECO:0000313" key="7">
    <source>
        <dbReference type="Proteomes" id="UP000626109"/>
    </source>
</evidence>
<dbReference type="InterPro" id="IPR020841">
    <property type="entry name" value="PKS_Beta-ketoAc_synthase_dom"/>
</dbReference>
<dbReference type="InterPro" id="IPR050091">
    <property type="entry name" value="PKS_NRPS_Biosynth_Enz"/>
</dbReference>
<dbReference type="GO" id="GO:0005737">
    <property type="term" value="C:cytoplasm"/>
    <property type="evidence" value="ECO:0007669"/>
    <property type="project" value="TreeGrafter"/>
</dbReference>
<keyword evidence="2" id="KW-0597">Phosphoprotein</keyword>
<sequence>MAGAPEGLPSEEALKEKVVSILASCDLQSTSLKLVRAELEVRCGLGPGGLDPLKDKIKDIVTLEMERIQADAAAPSLPDLAAAPSAPASSSRASAPASSSGSRESPAAEARKAPAEAKKSGQKRPRGEEAEEARAAPNPKEGTKAKQASSMTKGEFMKKAKRFTIKIGDKNINVDPKQFSTGSSGFYASGKALVEVGGISLQLQIGMNCTVIGSKVGIEGIDFVMWKLAEAVGPFQDELGFRCCGRSLGFLHQASDPELEEAELIDQEASDWSSIFTSRKIMIMVFLGPGKGTLEMQPYDDEANVTEITTAPGLVVVLRTDQLSFKFFCRGREATHVATSFMLQNDILRMHRNKLEEHLTPPALELDQWIENRLREIKENEPDEPDWSAGDRATIPRSFIHAANRTWFKRQTTLVRGASARLPVSWEPEVFFLGLTSGCDTVIEVPIMRWEHSTVYSDAPDCWAQDPPKTNCRHAAFVDGVELFDAKLFSLSLAETKGMDPGQRLVLEVTYDALYRSGMRKATLINSSTGMYVGTSMSEWNFADKGADVGIFGATGGSPSITAGRLSFCLGCKGASLAVDTE</sequence>
<dbReference type="InterPro" id="IPR014876">
    <property type="entry name" value="DEK_C"/>
</dbReference>
<dbReference type="InterPro" id="IPR014030">
    <property type="entry name" value="Ketoacyl_synth_N"/>
</dbReference>
<evidence type="ECO:0000256" key="3">
    <source>
        <dbReference type="SAM" id="MobiDB-lite"/>
    </source>
</evidence>
<evidence type="ECO:0000256" key="1">
    <source>
        <dbReference type="ARBA" id="ARBA00022450"/>
    </source>
</evidence>
<gene>
    <name evidence="6" type="ORF">PGLA2088_LOCUS26010</name>
</gene>
<evidence type="ECO:0000259" key="4">
    <source>
        <dbReference type="PROSITE" id="PS51998"/>
    </source>
</evidence>
<comment type="caution">
    <text evidence="6">The sequence shown here is derived from an EMBL/GenBank/DDBJ whole genome shotgun (WGS) entry which is preliminary data.</text>
</comment>
<dbReference type="EMBL" id="CAJNNW010026922">
    <property type="protein sequence ID" value="CAE8688615.1"/>
    <property type="molecule type" value="Genomic_DNA"/>
</dbReference>
<dbReference type="Proteomes" id="UP000626109">
    <property type="component" value="Unassembled WGS sequence"/>
</dbReference>
<dbReference type="InterPro" id="IPR016039">
    <property type="entry name" value="Thiolase-like"/>
</dbReference>
<dbReference type="Pfam" id="PF00109">
    <property type="entry name" value="ketoacyl-synt"/>
    <property type="match status" value="1"/>
</dbReference>
<evidence type="ECO:0000313" key="6">
    <source>
        <dbReference type="EMBL" id="CAE8688615.1"/>
    </source>
</evidence>
<keyword evidence="1" id="KW-0596">Phosphopantetheine</keyword>
<dbReference type="GO" id="GO:0004312">
    <property type="term" value="F:fatty acid synthase activity"/>
    <property type="evidence" value="ECO:0007669"/>
    <property type="project" value="TreeGrafter"/>
</dbReference>
<evidence type="ECO:0000259" key="5">
    <source>
        <dbReference type="PROSITE" id="PS52004"/>
    </source>
</evidence>
<protein>
    <submittedName>
        <fullName evidence="6">Uncharacterized protein</fullName>
    </submittedName>
</protein>
<dbReference type="PROSITE" id="PS51998">
    <property type="entry name" value="DEK_C"/>
    <property type="match status" value="1"/>
</dbReference>
<dbReference type="PANTHER" id="PTHR43775:SF37">
    <property type="entry name" value="SI:DKEY-61P9.11"/>
    <property type="match status" value="1"/>
</dbReference>
<feature type="domain" description="DEK-C" evidence="4">
    <location>
        <begin position="8"/>
        <end position="66"/>
    </location>
</feature>
<dbReference type="Gene3D" id="3.40.47.10">
    <property type="match status" value="1"/>
</dbReference>
<dbReference type="GO" id="GO:0005886">
    <property type="term" value="C:plasma membrane"/>
    <property type="evidence" value="ECO:0007669"/>
    <property type="project" value="TreeGrafter"/>
</dbReference>
<feature type="non-terminal residue" evidence="6">
    <location>
        <position position="1"/>
    </location>
</feature>
<dbReference type="PANTHER" id="PTHR43775">
    <property type="entry name" value="FATTY ACID SYNTHASE"/>
    <property type="match status" value="1"/>
</dbReference>
<reference evidence="6" key="1">
    <citation type="submission" date="2021-02" db="EMBL/GenBank/DDBJ databases">
        <authorList>
            <person name="Dougan E. K."/>
            <person name="Rhodes N."/>
            <person name="Thang M."/>
            <person name="Chan C."/>
        </authorList>
    </citation>
    <scope>NUCLEOTIDE SEQUENCE</scope>
</reference>
<feature type="domain" description="Ketosynthase family 3 (KS3)" evidence="5">
    <location>
        <begin position="410"/>
        <end position="582"/>
    </location>
</feature>
<organism evidence="6 7">
    <name type="scientific">Polarella glacialis</name>
    <name type="common">Dinoflagellate</name>
    <dbReference type="NCBI Taxonomy" id="89957"/>
    <lineage>
        <taxon>Eukaryota</taxon>
        <taxon>Sar</taxon>
        <taxon>Alveolata</taxon>
        <taxon>Dinophyceae</taxon>
        <taxon>Suessiales</taxon>
        <taxon>Suessiaceae</taxon>
        <taxon>Polarella</taxon>
    </lineage>
</organism>
<evidence type="ECO:0000256" key="2">
    <source>
        <dbReference type="ARBA" id="ARBA00022553"/>
    </source>
</evidence>
<feature type="region of interest" description="Disordered" evidence="3">
    <location>
        <begin position="75"/>
        <end position="153"/>
    </location>
</feature>
<dbReference type="PROSITE" id="PS52004">
    <property type="entry name" value="KS3_2"/>
    <property type="match status" value="1"/>
</dbReference>
<accession>A0A813JTQ2</accession>
<dbReference type="Pfam" id="PF08766">
    <property type="entry name" value="DEK_C"/>
    <property type="match status" value="1"/>
</dbReference>
<name>A0A813JTQ2_POLGL</name>
<feature type="compositionally biased region" description="Basic and acidic residues" evidence="3">
    <location>
        <begin position="109"/>
        <end position="134"/>
    </location>
</feature>
<dbReference type="SUPFAM" id="SSF53901">
    <property type="entry name" value="Thiolase-like"/>
    <property type="match status" value="1"/>
</dbReference>
<dbReference type="AlphaFoldDB" id="A0A813JTQ2"/>
<dbReference type="SUPFAM" id="SSF109715">
    <property type="entry name" value="DEK C-terminal domain"/>
    <property type="match status" value="1"/>
</dbReference>
<feature type="compositionally biased region" description="Low complexity" evidence="3">
    <location>
        <begin position="75"/>
        <end position="108"/>
    </location>
</feature>
<proteinExistence type="predicted"/>
<dbReference type="GO" id="GO:0006633">
    <property type="term" value="P:fatty acid biosynthetic process"/>
    <property type="evidence" value="ECO:0007669"/>
    <property type="project" value="TreeGrafter"/>
</dbReference>